<dbReference type="PANTHER" id="PTHR11079:SF156">
    <property type="entry name" value="INACTIVE TRNA-SPECIFIC ADENOSINE DEAMINASE-LIKE PROTEIN 3-RELATED"/>
    <property type="match status" value="1"/>
</dbReference>
<feature type="domain" description="SET" evidence="4">
    <location>
        <begin position="35"/>
        <end position="143"/>
    </location>
</feature>
<feature type="region of interest" description="Disordered" evidence="3">
    <location>
        <begin position="1"/>
        <end position="29"/>
    </location>
</feature>
<comment type="similarity">
    <text evidence="2">Belongs to the cytidine and deoxycytidylate deaminase family. ADAT3 subfamily.</text>
</comment>
<dbReference type="GO" id="GO:0005737">
    <property type="term" value="C:cytoplasm"/>
    <property type="evidence" value="ECO:0007669"/>
    <property type="project" value="TreeGrafter"/>
</dbReference>
<dbReference type="PANTHER" id="PTHR11079">
    <property type="entry name" value="CYTOSINE DEAMINASE FAMILY MEMBER"/>
    <property type="match status" value="1"/>
</dbReference>
<feature type="compositionally biased region" description="Polar residues" evidence="3">
    <location>
        <begin position="1"/>
        <end position="25"/>
    </location>
</feature>
<dbReference type="CDD" id="cd10540">
    <property type="entry name" value="SET_SpSet7-like"/>
    <property type="match status" value="1"/>
</dbReference>
<dbReference type="Pfam" id="PF00856">
    <property type="entry name" value="SET"/>
    <property type="match status" value="1"/>
</dbReference>
<dbReference type="OrthoDB" id="3180714at2759"/>
<dbReference type="InterPro" id="IPR016193">
    <property type="entry name" value="Cytidine_deaminase-like"/>
</dbReference>
<protein>
    <submittedName>
        <fullName evidence="5">SET domain-containing cytidine deaminase-like protein</fullName>
    </submittedName>
</protein>
<dbReference type="SUPFAM" id="SSF82199">
    <property type="entry name" value="SET domain"/>
    <property type="match status" value="1"/>
</dbReference>
<gene>
    <name evidence="5" type="ORF">PsYK624_044240</name>
</gene>
<dbReference type="InterPro" id="IPR046341">
    <property type="entry name" value="SET_dom_sf"/>
</dbReference>
<sequence length="525" mass="57911">MQSTSTGNAKDNDTVTSKQEGSSSVRRAPYHLNSTGCHIRYIEGKGRGVFASRQLPRNELIEVSPVLLFTPEEYEAHGKYTVLDHYTFKWRDGRMALALGLGSLFNHSRTPNVSYTLDPDTESIRYTTTRVIEEGEELCIFYGHKLWFEPTDIEDATREDDEPDDGWGGLSLVGNEEAEDEDPLAFLLDGDDEEIIPEDQLPFVRMKLIDDEAEDEPSAVITEPAWVVDISEPRHTNTLLKWLKQSGLDTPSLAHLKRVRKHDGKTTLLLTSAALSPEAPALPSDIPLSEPYTLDVPKGPALTQEAMKAKATFWPTIYAPRKKGELEPLTRGQVRWAWDAVRTVISEARTAKKRGELPIVAHVPVPYDPEVKESTQLLSPLTGYDTRQSTSHPLRHAVLNLVRNVADYRAQPTDAAREPTTAAPAPSSASSADAEASRNGAHYLLTSLTAFLSHEPCIMCSMALLHSRVKEVFYLRAMDQTGGCGGCACVPKLEGVNHRFAVARWTQGVDALAGDALDVDEATDA</sequence>
<dbReference type="GO" id="GO:0008033">
    <property type="term" value="P:tRNA processing"/>
    <property type="evidence" value="ECO:0007669"/>
    <property type="project" value="UniProtKB-KW"/>
</dbReference>
<evidence type="ECO:0000256" key="3">
    <source>
        <dbReference type="SAM" id="MobiDB-lite"/>
    </source>
</evidence>
<keyword evidence="1" id="KW-0819">tRNA processing</keyword>
<keyword evidence="6" id="KW-1185">Reference proteome</keyword>
<dbReference type="Gene3D" id="2.170.270.10">
    <property type="entry name" value="SET domain"/>
    <property type="match status" value="1"/>
</dbReference>
<evidence type="ECO:0000313" key="5">
    <source>
        <dbReference type="EMBL" id="GJE88341.1"/>
    </source>
</evidence>
<proteinExistence type="inferred from homology"/>
<reference evidence="5 6" key="1">
    <citation type="submission" date="2021-08" db="EMBL/GenBank/DDBJ databases">
        <title>Draft Genome Sequence of Phanerochaete sordida strain YK-624.</title>
        <authorList>
            <person name="Mori T."/>
            <person name="Dohra H."/>
            <person name="Suzuki T."/>
            <person name="Kawagishi H."/>
            <person name="Hirai H."/>
        </authorList>
    </citation>
    <scope>NUCLEOTIDE SEQUENCE [LARGE SCALE GENOMIC DNA]</scope>
    <source>
        <strain evidence="5 6">YK-624</strain>
    </source>
</reference>
<evidence type="ECO:0000256" key="1">
    <source>
        <dbReference type="ARBA" id="ARBA00022694"/>
    </source>
</evidence>
<dbReference type="SMART" id="SM00317">
    <property type="entry name" value="SET"/>
    <property type="match status" value="1"/>
</dbReference>
<dbReference type="Gene3D" id="3.40.140.10">
    <property type="entry name" value="Cytidine Deaminase, domain 2"/>
    <property type="match status" value="1"/>
</dbReference>
<comment type="caution">
    <text evidence="5">The sequence shown here is derived from an EMBL/GenBank/DDBJ whole genome shotgun (WGS) entry which is preliminary data.</text>
</comment>
<accession>A0A9P3G4W4</accession>
<dbReference type="CDD" id="cd01285">
    <property type="entry name" value="nucleoside_deaminase"/>
    <property type="match status" value="1"/>
</dbReference>
<dbReference type="InterPro" id="IPR001214">
    <property type="entry name" value="SET_dom"/>
</dbReference>
<dbReference type="SUPFAM" id="SSF53927">
    <property type="entry name" value="Cytidine deaminase-like"/>
    <property type="match status" value="1"/>
</dbReference>
<evidence type="ECO:0000313" key="6">
    <source>
        <dbReference type="Proteomes" id="UP000703269"/>
    </source>
</evidence>
<evidence type="ECO:0000256" key="2">
    <source>
        <dbReference type="ARBA" id="ARBA00038160"/>
    </source>
</evidence>
<dbReference type="GO" id="GO:0052717">
    <property type="term" value="F:tRNA-specific adenosine-34 deaminase activity"/>
    <property type="evidence" value="ECO:0007669"/>
    <property type="project" value="TreeGrafter"/>
</dbReference>
<dbReference type="Proteomes" id="UP000703269">
    <property type="component" value="Unassembled WGS sequence"/>
</dbReference>
<dbReference type="PROSITE" id="PS50280">
    <property type="entry name" value="SET"/>
    <property type="match status" value="1"/>
</dbReference>
<evidence type="ECO:0000259" key="4">
    <source>
        <dbReference type="PROSITE" id="PS50280"/>
    </source>
</evidence>
<dbReference type="EMBL" id="BPQB01000009">
    <property type="protein sequence ID" value="GJE88341.1"/>
    <property type="molecule type" value="Genomic_DNA"/>
</dbReference>
<name>A0A9P3G4W4_9APHY</name>
<organism evidence="5 6">
    <name type="scientific">Phanerochaete sordida</name>
    <dbReference type="NCBI Taxonomy" id="48140"/>
    <lineage>
        <taxon>Eukaryota</taxon>
        <taxon>Fungi</taxon>
        <taxon>Dikarya</taxon>
        <taxon>Basidiomycota</taxon>
        <taxon>Agaricomycotina</taxon>
        <taxon>Agaricomycetes</taxon>
        <taxon>Polyporales</taxon>
        <taxon>Phanerochaetaceae</taxon>
        <taxon>Phanerochaete</taxon>
    </lineage>
</organism>
<feature type="region of interest" description="Disordered" evidence="3">
    <location>
        <begin position="412"/>
        <end position="434"/>
    </location>
</feature>
<dbReference type="AlphaFoldDB" id="A0A9P3G4W4"/>
<dbReference type="GO" id="GO:0005634">
    <property type="term" value="C:nucleus"/>
    <property type="evidence" value="ECO:0007669"/>
    <property type="project" value="TreeGrafter"/>
</dbReference>